<dbReference type="NCBIfam" id="TIGR03438">
    <property type="entry name" value="egtD_ergothio"/>
    <property type="match status" value="1"/>
</dbReference>
<dbReference type="InterPro" id="IPR051128">
    <property type="entry name" value="EgtD_Methyltrsf_superfamily"/>
</dbReference>
<dbReference type="AlphaFoldDB" id="A0A0W0YY15"/>
<dbReference type="PANTHER" id="PTHR43397:SF1">
    <property type="entry name" value="ERGOTHIONEINE BIOSYNTHESIS PROTEIN 1"/>
    <property type="match status" value="1"/>
</dbReference>
<keyword evidence="5" id="KW-1185">Reference proteome</keyword>
<dbReference type="InterPro" id="IPR029063">
    <property type="entry name" value="SAM-dependent_MTases_sf"/>
</dbReference>
<dbReference type="PIRSF" id="PIRSF018005">
    <property type="entry name" value="UCP018005"/>
    <property type="match status" value="1"/>
</dbReference>
<sequence>MGATIQIIDDRFEEEGDRDFLRDINHGLSMPTKRIPSKYFYDANGSKLFNEITRHPDYYLTNCELDILTRYKQEIAGFLTKETCNLIELGPGEGIKTSLLLDEFMTRNLRFTYYPVDISRQYLIDLEKKIAKQWPRLDITGLKADYLHGIQWLTRHSSHKNLVLFLGSSIGNYDFAAANQFLRNLWQSLNHGDYLLIGFDLRKDIHVLTRAYNDSDGITRQFNLNLLRRMNTELDANFIIDQFEHYGVYNVHSGAMESYLLSRCEQDVVIGKLNRTFHFHLLEPIHVEYSFKYLPTQITQLAHDNGFQRLQNFTDSKNYFIDSLWQVDKSNTI</sequence>
<evidence type="ECO:0000259" key="3">
    <source>
        <dbReference type="Pfam" id="PF10017"/>
    </source>
</evidence>
<dbReference type="PATRIC" id="fig|452.5.peg.2595"/>
<dbReference type="InterPro" id="IPR035094">
    <property type="entry name" value="EgtD"/>
</dbReference>
<dbReference type="GO" id="GO:0052706">
    <property type="term" value="F:L-histidine N(alpha)-methyltransferase activity"/>
    <property type="evidence" value="ECO:0007669"/>
    <property type="project" value="UniProtKB-EC"/>
</dbReference>
<keyword evidence="2 4" id="KW-0808">Transferase</keyword>
<reference evidence="4 5" key="1">
    <citation type="submission" date="2015-11" db="EMBL/GenBank/DDBJ databases">
        <title>Genomic analysis of 38 Legionella species identifies large and diverse effector repertoires.</title>
        <authorList>
            <person name="Burstein D."/>
            <person name="Amaro F."/>
            <person name="Zusman T."/>
            <person name="Lifshitz Z."/>
            <person name="Cohen O."/>
            <person name="Gilbert J.A."/>
            <person name="Pupko T."/>
            <person name="Shuman H.A."/>
            <person name="Segal G."/>
        </authorList>
    </citation>
    <scope>NUCLEOTIDE SEQUENCE [LARGE SCALE GENOMIC DNA]</scope>
    <source>
        <strain evidence="4 5">Mt.St.Helens-9</strain>
    </source>
</reference>
<dbReference type="OrthoDB" id="5289726at2"/>
<dbReference type="InterPro" id="IPR019257">
    <property type="entry name" value="MeTrfase_dom"/>
</dbReference>
<dbReference type="Pfam" id="PF10017">
    <property type="entry name" value="Methyltransf_33"/>
    <property type="match status" value="1"/>
</dbReference>
<dbReference type="EMBL" id="LNYX01000031">
    <property type="protein sequence ID" value="KTD61723.1"/>
    <property type="molecule type" value="Genomic_DNA"/>
</dbReference>
<feature type="domain" description="Histidine-specific methyltransferase SAM-dependent" evidence="3">
    <location>
        <begin position="22"/>
        <end position="326"/>
    </location>
</feature>
<evidence type="ECO:0000256" key="1">
    <source>
        <dbReference type="ARBA" id="ARBA00022603"/>
    </source>
</evidence>
<keyword evidence="1 4" id="KW-0489">Methyltransferase</keyword>
<name>A0A0W0YY15_LEGSP</name>
<dbReference type="EC" id="2.1.1.44" evidence="4"/>
<dbReference type="RefSeq" id="WP_058484251.1">
    <property type="nucleotide sequence ID" value="NZ_CAAAII010000001.1"/>
</dbReference>
<protein>
    <submittedName>
        <fullName evidence="4">Histidine-specific methyltransferase EgtD</fullName>
        <ecNumber evidence="4">2.1.1.44</ecNumber>
    </submittedName>
</protein>
<evidence type="ECO:0000313" key="4">
    <source>
        <dbReference type="EMBL" id="KTD61723.1"/>
    </source>
</evidence>
<dbReference type="SUPFAM" id="SSF53335">
    <property type="entry name" value="S-adenosyl-L-methionine-dependent methyltransferases"/>
    <property type="match status" value="1"/>
</dbReference>
<gene>
    <name evidence="4" type="primary">egtD</name>
    <name evidence="4" type="ORF">Lspi_2353</name>
</gene>
<organism evidence="4 5">
    <name type="scientific">Legionella spiritensis</name>
    <dbReference type="NCBI Taxonomy" id="452"/>
    <lineage>
        <taxon>Bacteria</taxon>
        <taxon>Pseudomonadati</taxon>
        <taxon>Pseudomonadota</taxon>
        <taxon>Gammaproteobacteria</taxon>
        <taxon>Legionellales</taxon>
        <taxon>Legionellaceae</taxon>
        <taxon>Legionella</taxon>
    </lineage>
</organism>
<dbReference type="PANTHER" id="PTHR43397">
    <property type="entry name" value="ERGOTHIONEINE BIOSYNTHESIS PROTEIN 1"/>
    <property type="match status" value="1"/>
</dbReference>
<accession>A0A0W0YY15</accession>
<comment type="caution">
    <text evidence="4">The sequence shown here is derived from an EMBL/GenBank/DDBJ whole genome shotgun (WGS) entry which is preliminary data.</text>
</comment>
<dbReference type="Proteomes" id="UP000054877">
    <property type="component" value="Unassembled WGS sequence"/>
</dbReference>
<dbReference type="STRING" id="452.Lspi_2353"/>
<evidence type="ECO:0000313" key="5">
    <source>
        <dbReference type="Proteomes" id="UP000054877"/>
    </source>
</evidence>
<dbReference type="InterPro" id="IPR017804">
    <property type="entry name" value="MeTrfase_EgtD-like"/>
</dbReference>
<evidence type="ECO:0000256" key="2">
    <source>
        <dbReference type="ARBA" id="ARBA00022679"/>
    </source>
</evidence>
<dbReference type="GO" id="GO:0032259">
    <property type="term" value="P:methylation"/>
    <property type="evidence" value="ECO:0007669"/>
    <property type="project" value="UniProtKB-KW"/>
</dbReference>
<dbReference type="Gene3D" id="3.40.50.150">
    <property type="entry name" value="Vaccinia Virus protein VP39"/>
    <property type="match status" value="1"/>
</dbReference>
<proteinExistence type="predicted"/>